<dbReference type="FunCoup" id="Q6BSW1">
    <property type="interactions" value="17"/>
</dbReference>
<dbReference type="HOGENOM" id="CLU_109462_2_0_1"/>
<evidence type="ECO:0000256" key="1">
    <source>
        <dbReference type="RuleBase" id="RU003860"/>
    </source>
</evidence>
<dbReference type="PANTHER" id="PTHR46230:SF7">
    <property type="entry name" value="BOLA-LIKE PROTEIN 1"/>
    <property type="match status" value="1"/>
</dbReference>
<name>Q6BSW1_DEBHA</name>
<dbReference type="Gene3D" id="3.30.300.90">
    <property type="entry name" value="BolA-like"/>
    <property type="match status" value="1"/>
</dbReference>
<dbReference type="AlphaFoldDB" id="Q6BSW1"/>
<dbReference type="Proteomes" id="UP000000599">
    <property type="component" value="Chromosome D"/>
</dbReference>
<dbReference type="GeneID" id="2901315"/>
<comment type="similarity">
    <text evidence="1">Belongs to the BolA/IbaG family.</text>
</comment>
<dbReference type="EMBL" id="CR382136">
    <property type="protein sequence ID" value="CAG86851.1"/>
    <property type="molecule type" value="Genomic_DNA"/>
</dbReference>
<dbReference type="RefSeq" id="XP_458709.1">
    <property type="nucleotide sequence ID" value="XM_458709.1"/>
</dbReference>
<dbReference type="KEGG" id="dha:DEHA2D05566g"/>
<reference evidence="2 3" key="1">
    <citation type="journal article" date="2004" name="Nature">
        <title>Genome evolution in yeasts.</title>
        <authorList>
            <consortium name="Genolevures"/>
            <person name="Dujon B."/>
            <person name="Sherman D."/>
            <person name="Fischer G."/>
            <person name="Durrens P."/>
            <person name="Casaregola S."/>
            <person name="Lafontaine I."/>
            <person name="de Montigny J."/>
            <person name="Marck C."/>
            <person name="Neuveglise C."/>
            <person name="Talla E."/>
            <person name="Goffard N."/>
            <person name="Frangeul L."/>
            <person name="Aigle M."/>
            <person name="Anthouard V."/>
            <person name="Babour A."/>
            <person name="Barbe V."/>
            <person name="Barnay S."/>
            <person name="Blanchin S."/>
            <person name="Beckerich J.M."/>
            <person name="Beyne E."/>
            <person name="Bleykasten C."/>
            <person name="Boisrame A."/>
            <person name="Boyer J."/>
            <person name="Cattolico L."/>
            <person name="Confanioleri F."/>
            <person name="de Daruvar A."/>
            <person name="Despons L."/>
            <person name="Fabre E."/>
            <person name="Fairhead C."/>
            <person name="Ferry-Dumazet H."/>
            <person name="Groppi A."/>
            <person name="Hantraye F."/>
            <person name="Hennequin C."/>
            <person name="Jauniaux N."/>
            <person name="Joyet P."/>
            <person name="Kachouri R."/>
            <person name="Kerrest A."/>
            <person name="Koszul R."/>
            <person name="Lemaire M."/>
            <person name="Lesur I."/>
            <person name="Ma L."/>
            <person name="Muller H."/>
            <person name="Nicaud J.M."/>
            <person name="Nikolski M."/>
            <person name="Oztas S."/>
            <person name="Ozier-Kalogeropoulos O."/>
            <person name="Pellenz S."/>
            <person name="Potier S."/>
            <person name="Richard G.F."/>
            <person name="Straub M.L."/>
            <person name="Suleau A."/>
            <person name="Swennene D."/>
            <person name="Tekaia F."/>
            <person name="Wesolowski-Louvel M."/>
            <person name="Westhof E."/>
            <person name="Wirth B."/>
            <person name="Zeniou-Meyer M."/>
            <person name="Zivanovic I."/>
            <person name="Bolotin-Fukuhara M."/>
            <person name="Thierry A."/>
            <person name="Bouchier C."/>
            <person name="Caudron B."/>
            <person name="Scarpelli C."/>
            <person name="Gaillardin C."/>
            <person name="Weissenbach J."/>
            <person name="Wincker P."/>
            <person name="Souciet J.L."/>
        </authorList>
    </citation>
    <scope>NUCLEOTIDE SEQUENCE [LARGE SCALE GENOMIC DNA]</scope>
    <source>
        <strain evidence="3">ATCC 36239 / CBS 767 / BCRC 21394 / JCM 1990 / NBRC 0083 / IGC 2968</strain>
    </source>
</reference>
<dbReference type="eggNOG" id="KOG2313">
    <property type="taxonomic scope" value="Eukaryota"/>
</dbReference>
<dbReference type="GO" id="GO:0005759">
    <property type="term" value="C:mitochondrial matrix"/>
    <property type="evidence" value="ECO:0007669"/>
    <property type="project" value="TreeGrafter"/>
</dbReference>
<evidence type="ECO:0000313" key="2">
    <source>
        <dbReference type="EMBL" id="CAG86851.1"/>
    </source>
</evidence>
<dbReference type="InterPro" id="IPR036065">
    <property type="entry name" value="BolA-like_sf"/>
</dbReference>
<dbReference type="Pfam" id="PF01722">
    <property type="entry name" value="BolA"/>
    <property type="match status" value="1"/>
</dbReference>
<gene>
    <name evidence="2" type="ordered locus">DEHA2D05566g</name>
</gene>
<dbReference type="OrthoDB" id="411584at2759"/>
<dbReference type="STRING" id="284592.Q6BSW1"/>
<organism evidence="2 3">
    <name type="scientific">Debaryomyces hansenii (strain ATCC 36239 / CBS 767 / BCRC 21394 / JCM 1990 / NBRC 0083 / IGC 2968)</name>
    <name type="common">Yeast</name>
    <name type="synonym">Torulaspora hansenii</name>
    <dbReference type="NCBI Taxonomy" id="284592"/>
    <lineage>
        <taxon>Eukaryota</taxon>
        <taxon>Fungi</taxon>
        <taxon>Dikarya</taxon>
        <taxon>Ascomycota</taxon>
        <taxon>Saccharomycotina</taxon>
        <taxon>Pichiomycetes</taxon>
        <taxon>Debaryomycetaceae</taxon>
        <taxon>Debaryomyces</taxon>
    </lineage>
</organism>
<dbReference type="VEuPathDB" id="FungiDB:DEHA2D05566g"/>
<dbReference type="InParanoid" id="Q6BSW1"/>
<sequence length="133" mass="15279">MYKSSINTVFKQYRSLNRVMSTSIKRQICPSEVDGPIERVMITKIVENLKPSLLKVYNDSAKHSHHAGVKDAVNKTESHFTMEIVSDEFIGKSMPSRHRIVYQLLDDEFKNKGLHALTMKTKTAEEINRQANK</sequence>
<dbReference type="PANTHER" id="PTHR46230">
    <property type="match status" value="1"/>
</dbReference>
<protein>
    <submittedName>
        <fullName evidence="2">DEHA2D05566p</fullName>
    </submittedName>
</protein>
<dbReference type="PIRSF" id="PIRSF003113">
    <property type="entry name" value="BolA"/>
    <property type="match status" value="1"/>
</dbReference>
<evidence type="ECO:0000313" key="3">
    <source>
        <dbReference type="Proteomes" id="UP000000599"/>
    </source>
</evidence>
<dbReference type="OMA" id="CLGGFGK"/>
<accession>Q6BSW1</accession>
<dbReference type="GO" id="GO:0044572">
    <property type="term" value="P:[4Fe-4S] cluster assembly"/>
    <property type="evidence" value="ECO:0007669"/>
    <property type="project" value="TreeGrafter"/>
</dbReference>
<proteinExistence type="inferred from homology"/>
<dbReference type="SUPFAM" id="SSF82657">
    <property type="entry name" value="BolA-like"/>
    <property type="match status" value="1"/>
</dbReference>
<dbReference type="InterPro" id="IPR002634">
    <property type="entry name" value="BolA"/>
</dbReference>
<keyword evidence="3" id="KW-1185">Reference proteome</keyword>